<dbReference type="InterPro" id="IPR005064">
    <property type="entry name" value="BUG"/>
</dbReference>
<dbReference type="PANTHER" id="PTHR42928">
    <property type="entry name" value="TRICARBOXYLATE-BINDING PROTEIN"/>
    <property type="match status" value="1"/>
</dbReference>
<sequence>MRVTRRAAMASALGALACPGLARAQATDAWPSRPIRLVVAFPPGGSTDIVGRLTAQYLQNALGVAVVVDNRGGASGGLGTAGAARSPADGYTLTVSGVGTHGVVPAVNPAQTEYDPVKDFTHVGMIGVFYSTLVVHPSFAAASLTDYLEAARRQPGKLNYATSGSGSSNHIVAELLVKNAGVDIVHIPYRGAGPALQALIANEVPSMFDSLPAVAPHIRNGTIRALAISSPERLGTFPDIPTFKELGYQEMVTENWFGISGPAGMPQPVVDRIARAMAEFLVDPAIKARYSEAGLDTKVMPPAPFKDYIADAFDFWKSAVQRTGVTSH</sequence>
<dbReference type="RefSeq" id="WP_149812617.1">
    <property type="nucleotide sequence ID" value="NZ_VUKA01000005.1"/>
</dbReference>
<dbReference type="CDD" id="cd07012">
    <property type="entry name" value="PBP2_Bug_TTT"/>
    <property type="match status" value="1"/>
</dbReference>
<gene>
    <name evidence="3" type="ORF">F0Q34_12830</name>
</gene>
<dbReference type="PANTHER" id="PTHR42928:SF5">
    <property type="entry name" value="BLR1237 PROTEIN"/>
    <property type="match status" value="1"/>
</dbReference>
<reference evidence="3 4" key="1">
    <citation type="journal article" date="2015" name="Int. J. Syst. Evol. Microbiol.">
        <title>Roseomonas oryzae sp. nov., isolated from paddy rhizosphere soil.</title>
        <authorList>
            <person name="Ramaprasad E.V."/>
            <person name="Sasikala Ch."/>
            <person name="Ramana Ch.V."/>
        </authorList>
    </citation>
    <scope>NUCLEOTIDE SEQUENCE [LARGE SCALE GENOMIC DNA]</scope>
    <source>
        <strain evidence="3 4">KCTC 42542</strain>
    </source>
</reference>
<dbReference type="Gene3D" id="3.40.190.10">
    <property type="entry name" value="Periplasmic binding protein-like II"/>
    <property type="match status" value="1"/>
</dbReference>
<keyword evidence="2" id="KW-0732">Signal</keyword>
<comment type="caution">
    <text evidence="3">The sequence shown here is derived from an EMBL/GenBank/DDBJ whole genome shotgun (WGS) entry which is preliminary data.</text>
</comment>
<proteinExistence type="inferred from homology"/>
<evidence type="ECO:0000256" key="1">
    <source>
        <dbReference type="ARBA" id="ARBA00006987"/>
    </source>
</evidence>
<accession>A0A5B2TEV2</accession>
<comment type="similarity">
    <text evidence="1">Belongs to the UPF0065 (bug) family.</text>
</comment>
<dbReference type="EMBL" id="VUKA01000005">
    <property type="protein sequence ID" value="KAA2213001.1"/>
    <property type="molecule type" value="Genomic_DNA"/>
</dbReference>
<evidence type="ECO:0000313" key="3">
    <source>
        <dbReference type="EMBL" id="KAA2213001.1"/>
    </source>
</evidence>
<evidence type="ECO:0000256" key="2">
    <source>
        <dbReference type="SAM" id="SignalP"/>
    </source>
</evidence>
<evidence type="ECO:0000313" key="4">
    <source>
        <dbReference type="Proteomes" id="UP000322110"/>
    </source>
</evidence>
<dbReference type="SUPFAM" id="SSF53850">
    <property type="entry name" value="Periplasmic binding protein-like II"/>
    <property type="match status" value="1"/>
</dbReference>
<keyword evidence="4" id="KW-1185">Reference proteome</keyword>
<dbReference type="InterPro" id="IPR042100">
    <property type="entry name" value="Bug_dom1"/>
</dbReference>
<organism evidence="3 4">
    <name type="scientific">Teichococcus oryzae</name>
    <dbReference type="NCBI Taxonomy" id="1608942"/>
    <lineage>
        <taxon>Bacteria</taxon>
        <taxon>Pseudomonadati</taxon>
        <taxon>Pseudomonadota</taxon>
        <taxon>Alphaproteobacteria</taxon>
        <taxon>Acetobacterales</taxon>
        <taxon>Roseomonadaceae</taxon>
        <taxon>Roseomonas</taxon>
    </lineage>
</organism>
<dbReference type="Proteomes" id="UP000322110">
    <property type="component" value="Unassembled WGS sequence"/>
</dbReference>
<dbReference type="PROSITE" id="PS51257">
    <property type="entry name" value="PROKAR_LIPOPROTEIN"/>
    <property type="match status" value="1"/>
</dbReference>
<dbReference type="AlphaFoldDB" id="A0A5B2TEV2"/>
<feature type="signal peptide" evidence="2">
    <location>
        <begin position="1"/>
        <end position="24"/>
    </location>
</feature>
<name>A0A5B2TEV2_9PROT</name>
<dbReference type="PIRSF" id="PIRSF017082">
    <property type="entry name" value="YflP"/>
    <property type="match status" value="1"/>
</dbReference>
<feature type="chain" id="PRO_5022904904" evidence="2">
    <location>
        <begin position="25"/>
        <end position="328"/>
    </location>
</feature>
<protein>
    <submittedName>
        <fullName evidence="3">Tripartite tricarboxylate transporter substrate binding protein</fullName>
    </submittedName>
</protein>
<dbReference type="Pfam" id="PF03401">
    <property type="entry name" value="TctC"/>
    <property type="match status" value="1"/>
</dbReference>
<dbReference type="OrthoDB" id="7248487at2"/>
<dbReference type="Gene3D" id="3.40.190.150">
    <property type="entry name" value="Bordetella uptake gene, domain 1"/>
    <property type="match status" value="1"/>
</dbReference>